<proteinExistence type="predicted"/>
<sequence>MCTAEWSAVHPDKPNPSDARITPHGSVSRDSPIDGAVVNRYRPVRLRIDEPSSNELQRTS</sequence>
<comment type="caution">
    <text evidence="2">The sequence shown here is derived from an EMBL/GenBank/DDBJ whole genome shotgun (WGS) entry which is preliminary data.</text>
</comment>
<evidence type="ECO:0000313" key="3">
    <source>
        <dbReference type="Proteomes" id="UP000266677"/>
    </source>
</evidence>
<dbReference type="EMBL" id="QZFU01000023">
    <property type="protein sequence ID" value="RJO73683.1"/>
    <property type="molecule type" value="Genomic_DNA"/>
</dbReference>
<organism evidence="2 3">
    <name type="scientific">Nocardia panacis</name>
    <dbReference type="NCBI Taxonomy" id="2340916"/>
    <lineage>
        <taxon>Bacteria</taxon>
        <taxon>Bacillati</taxon>
        <taxon>Actinomycetota</taxon>
        <taxon>Actinomycetes</taxon>
        <taxon>Mycobacteriales</taxon>
        <taxon>Nocardiaceae</taxon>
        <taxon>Nocardia</taxon>
    </lineage>
</organism>
<dbReference type="AlphaFoldDB" id="A0A3A4KJ17"/>
<evidence type="ECO:0000256" key="1">
    <source>
        <dbReference type="SAM" id="MobiDB-lite"/>
    </source>
</evidence>
<feature type="region of interest" description="Disordered" evidence="1">
    <location>
        <begin position="1"/>
        <end position="36"/>
    </location>
</feature>
<keyword evidence="3" id="KW-1185">Reference proteome</keyword>
<evidence type="ECO:0000313" key="2">
    <source>
        <dbReference type="EMBL" id="RJO73683.1"/>
    </source>
</evidence>
<protein>
    <submittedName>
        <fullName evidence="2">Uncharacterized protein</fullName>
    </submittedName>
</protein>
<gene>
    <name evidence="2" type="ORF">D5S18_21145</name>
</gene>
<name>A0A3A4KJ17_9NOCA</name>
<reference evidence="2 3" key="1">
    <citation type="submission" date="2018-09" db="EMBL/GenBank/DDBJ databases">
        <title>YIM PH21274 draft genome.</title>
        <authorList>
            <person name="Miao C."/>
        </authorList>
    </citation>
    <scope>NUCLEOTIDE SEQUENCE [LARGE SCALE GENOMIC DNA]</scope>
    <source>
        <strain evidence="2 3">YIM PH 21724</strain>
    </source>
</reference>
<dbReference type="Proteomes" id="UP000266677">
    <property type="component" value="Unassembled WGS sequence"/>
</dbReference>
<accession>A0A3A4KJ17</accession>